<dbReference type="InterPro" id="IPR011583">
    <property type="entry name" value="Chitinase_II/V-like_cat"/>
</dbReference>
<evidence type="ECO:0000256" key="4">
    <source>
        <dbReference type="ARBA" id="ARBA00023295"/>
    </source>
</evidence>
<keyword evidence="3 5" id="KW-0378">Hydrolase</keyword>
<comment type="caution">
    <text evidence="7">The sequence shown here is derived from an EMBL/GenBank/DDBJ whole genome shotgun (WGS) entry which is preliminary data.</text>
</comment>
<comment type="catalytic activity">
    <reaction evidence="1">
        <text>Random endo-hydrolysis of N-acetyl-beta-D-glucosaminide (1-&gt;4)-beta-linkages in chitin and chitodextrins.</text>
        <dbReference type="EC" id="3.2.1.14"/>
    </reaction>
</comment>
<evidence type="ECO:0000313" key="8">
    <source>
        <dbReference type="Proteomes" id="UP000051950"/>
    </source>
</evidence>
<dbReference type="Proteomes" id="UP000051950">
    <property type="component" value="Unassembled WGS sequence"/>
</dbReference>
<organism evidence="7 8">
    <name type="scientific">Pedobacter ginsenosidimutans</name>
    <dbReference type="NCBI Taxonomy" id="687842"/>
    <lineage>
        <taxon>Bacteria</taxon>
        <taxon>Pseudomonadati</taxon>
        <taxon>Bacteroidota</taxon>
        <taxon>Sphingobacteriia</taxon>
        <taxon>Sphingobacteriales</taxon>
        <taxon>Sphingobacteriaceae</taxon>
        <taxon>Pedobacter</taxon>
    </lineage>
</organism>
<feature type="domain" description="GH18" evidence="6">
    <location>
        <begin position="29"/>
        <end position="317"/>
    </location>
</feature>
<gene>
    <name evidence="7" type="ORF">ASU31_17095</name>
</gene>
<evidence type="ECO:0000256" key="3">
    <source>
        <dbReference type="ARBA" id="ARBA00022801"/>
    </source>
</evidence>
<dbReference type="PROSITE" id="PS51910">
    <property type="entry name" value="GH18_2"/>
    <property type="match status" value="1"/>
</dbReference>
<dbReference type="InterPro" id="IPR001223">
    <property type="entry name" value="Glyco_hydro18_cat"/>
</dbReference>
<dbReference type="PANTHER" id="PTHR11177">
    <property type="entry name" value="CHITINASE"/>
    <property type="match status" value="1"/>
</dbReference>
<dbReference type="InterPro" id="IPR017853">
    <property type="entry name" value="GH"/>
</dbReference>
<protein>
    <recommendedName>
        <fullName evidence="2">chitinase</fullName>
        <ecNumber evidence="2">3.2.1.14</ecNumber>
    </recommendedName>
</protein>
<evidence type="ECO:0000256" key="5">
    <source>
        <dbReference type="RuleBase" id="RU000489"/>
    </source>
</evidence>
<keyword evidence="4 5" id="KW-0326">Glycosidase</keyword>
<dbReference type="Pfam" id="PF00704">
    <property type="entry name" value="Glyco_hydro_18"/>
    <property type="match status" value="1"/>
</dbReference>
<dbReference type="PROSITE" id="PS01095">
    <property type="entry name" value="GH18_1"/>
    <property type="match status" value="1"/>
</dbReference>
<dbReference type="SUPFAM" id="SSF51445">
    <property type="entry name" value="(Trans)glycosidases"/>
    <property type="match status" value="1"/>
</dbReference>
<dbReference type="STRING" id="687842.ASU31_17095"/>
<dbReference type="GO" id="GO:0006032">
    <property type="term" value="P:chitin catabolic process"/>
    <property type="evidence" value="ECO:0007669"/>
    <property type="project" value="TreeGrafter"/>
</dbReference>
<dbReference type="InterPro" id="IPR001579">
    <property type="entry name" value="Glyco_hydro_18_chit_AS"/>
</dbReference>
<dbReference type="GO" id="GO:0008061">
    <property type="term" value="F:chitin binding"/>
    <property type="evidence" value="ECO:0007669"/>
    <property type="project" value="InterPro"/>
</dbReference>
<dbReference type="Gene3D" id="3.40.5.30">
    <property type="entry name" value="(Trans)glycosidases - domain 2"/>
    <property type="match status" value="1"/>
</dbReference>
<dbReference type="SMART" id="SM00636">
    <property type="entry name" value="Glyco_18"/>
    <property type="match status" value="1"/>
</dbReference>
<proteinExistence type="predicted"/>
<evidence type="ECO:0000256" key="1">
    <source>
        <dbReference type="ARBA" id="ARBA00000822"/>
    </source>
</evidence>
<dbReference type="AlphaFoldDB" id="A0A0T5VPC2"/>
<dbReference type="GO" id="GO:0005576">
    <property type="term" value="C:extracellular region"/>
    <property type="evidence" value="ECO:0007669"/>
    <property type="project" value="TreeGrafter"/>
</dbReference>
<evidence type="ECO:0000259" key="6">
    <source>
        <dbReference type="PROSITE" id="PS51910"/>
    </source>
</evidence>
<dbReference type="GO" id="GO:0008843">
    <property type="term" value="F:endochitinase activity"/>
    <property type="evidence" value="ECO:0007669"/>
    <property type="project" value="UniProtKB-EC"/>
</dbReference>
<evidence type="ECO:0000256" key="2">
    <source>
        <dbReference type="ARBA" id="ARBA00012729"/>
    </source>
</evidence>
<dbReference type="EMBL" id="LMZQ01000013">
    <property type="protein sequence ID" value="KRT15029.1"/>
    <property type="molecule type" value="Genomic_DNA"/>
</dbReference>
<reference evidence="7 8" key="1">
    <citation type="submission" date="2015-11" db="EMBL/GenBank/DDBJ databases">
        <title>Sequence of Pedobacter ginsenosidimutans.</title>
        <authorList>
            <person name="Carson E."/>
            <person name="Keyser V."/>
            <person name="Newman J."/>
            <person name="Miller J."/>
        </authorList>
    </citation>
    <scope>NUCLEOTIDE SEQUENCE [LARGE SCALE GENOMIC DNA]</scope>
    <source>
        <strain evidence="7 8">KACC 14530</strain>
    </source>
</reference>
<dbReference type="OrthoDB" id="747544at2"/>
<dbReference type="GO" id="GO:0005975">
    <property type="term" value="P:carbohydrate metabolic process"/>
    <property type="evidence" value="ECO:0007669"/>
    <property type="project" value="InterPro"/>
</dbReference>
<dbReference type="RefSeq" id="WP_057933482.1">
    <property type="nucleotide sequence ID" value="NZ_LMZQ01000013.1"/>
</dbReference>
<dbReference type="Gene3D" id="3.20.20.80">
    <property type="entry name" value="Glycosidases"/>
    <property type="match status" value="1"/>
</dbReference>
<name>A0A0T5VPC2_9SPHI</name>
<dbReference type="InterPro" id="IPR050314">
    <property type="entry name" value="Glycosyl_Hydrlase_18"/>
</dbReference>
<keyword evidence="8" id="KW-1185">Reference proteome</keyword>
<dbReference type="EC" id="3.2.1.14" evidence="2"/>
<evidence type="ECO:0000313" key="7">
    <source>
        <dbReference type="EMBL" id="KRT15029.1"/>
    </source>
</evidence>
<dbReference type="PANTHER" id="PTHR11177:SF317">
    <property type="entry name" value="CHITINASE 12-RELATED"/>
    <property type="match status" value="1"/>
</dbReference>
<sequence>MKKYLTKYRRLVLCAAILVLSTGMLQAQFRVVGYLPKYTSTFADHLNAFDFTKLTHLNVAFFNPDTAGNFPSSQGTGLSQIVTKAHLNNVKVLISIAGGSNQSQYAKLLLNSNRAAFINKLVALVSLYNVDGIDVDLEGDNIDTNYESFVTELADTLHPSGKLLTAALAYYTRAKISDNAMAAFDFVNLMAYDLAGKEHSPYSFSKLTIDYWRDTRGVAASKLTLGVPFYGYYKMGTALTAMFYKDITAAYTGAENRDTIKRTDGYVVNYNGKPTIMNKTALAMARGGGVMIWQLLQDDTGSNKSLLKAIVDKIHSASGWDAPYLTWAYDLSTKTGNAGPLYSATTTAKSSTSKSTVAGFLPYPPYGSSMVFLGANTGASFLIDSTTVPYNIKAIASSGSSPSKLAWYNVYQASPVTTISFNLNLNAALTNGQLIIPFGYSNGTINSSIFNGTNQLTSTNTAGVFGAVRLDFYGGNYATLSFRNTAFGYTTINSNVFNKVGSYDVELYCNNATTAQSYTKNATTYTLPAQKFNIWVNGTLQQGAASLTNFSASGELPADSVINSFTFNTSGNSGTPATTPPTLANSLQAKLSKVDFKLSFMGQDALEMGARTMQSAAVVAKPEEHPMKVSMVSDRQVKLTIYSALKEHATVIITDYFGKIVSQNNVGLEEGYNEVLMDVRSVLSGLYIASSVAASKKQSIKFKKI</sequence>
<accession>A0A0T5VPC2</accession>